<keyword evidence="2" id="KW-1185">Reference proteome</keyword>
<evidence type="ECO:0000313" key="1">
    <source>
        <dbReference type="EMBL" id="MPC73757.1"/>
    </source>
</evidence>
<comment type="caution">
    <text evidence="1">The sequence shown here is derived from an EMBL/GenBank/DDBJ whole genome shotgun (WGS) entry which is preliminary data.</text>
</comment>
<dbReference type="Proteomes" id="UP000324222">
    <property type="component" value="Unassembled WGS sequence"/>
</dbReference>
<reference evidence="1 2" key="1">
    <citation type="submission" date="2019-05" db="EMBL/GenBank/DDBJ databases">
        <title>Another draft genome of Portunus trituberculatus and its Hox gene families provides insights of decapod evolution.</title>
        <authorList>
            <person name="Jeong J.-H."/>
            <person name="Song I."/>
            <person name="Kim S."/>
            <person name="Choi T."/>
            <person name="Kim D."/>
            <person name="Ryu S."/>
            <person name="Kim W."/>
        </authorList>
    </citation>
    <scope>NUCLEOTIDE SEQUENCE [LARGE SCALE GENOMIC DNA]</scope>
    <source>
        <tissue evidence="1">Muscle</tissue>
    </source>
</reference>
<gene>
    <name evidence="1" type="ORF">E2C01_068094</name>
</gene>
<organism evidence="1 2">
    <name type="scientific">Portunus trituberculatus</name>
    <name type="common">Swimming crab</name>
    <name type="synonym">Neptunus trituberculatus</name>
    <dbReference type="NCBI Taxonomy" id="210409"/>
    <lineage>
        <taxon>Eukaryota</taxon>
        <taxon>Metazoa</taxon>
        <taxon>Ecdysozoa</taxon>
        <taxon>Arthropoda</taxon>
        <taxon>Crustacea</taxon>
        <taxon>Multicrustacea</taxon>
        <taxon>Malacostraca</taxon>
        <taxon>Eumalacostraca</taxon>
        <taxon>Eucarida</taxon>
        <taxon>Decapoda</taxon>
        <taxon>Pleocyemata</taxon>
        <taxon>Brachyura</taxon>
        <taxon>Eubrachyura</taxon>
        <taxon>Portunoidea</taxon>
        <taxon>Portunidae</taxon>
        <taxon>Portuninae</taxon>
        <taxon>Portunus</taxon>
    </lineage>
</organism>
<accession>A0A5B7HWZ6</accession>
<dbReference type="AlphaFoldDB" id="A0A5B7HWZ6"/>
<name>A0A5B7HWZ6_PORTR</name>
<protein>
    <submittedName>
        <fullName evidence="1">Uncharacterized protein</fullName>
    </submittedName>
</protein>
<dbReference type="EMBL" id="VSRR010037461">
    <property type="protein sequence ID" value="MPC73757.1"/>
    <property type="molecule type" value="Genomic_DNA"/>
</dbReference>
<sequence length="141" mass="15682">MLNASFCSRSPDRNSKLVPYTPAASSLQINNARGFKTLARDDEIADDAKHDSLSIFPLQLDENVTVAVKEGTARPAPSHLSLSAVVRGLKSQHALYIQYLCETEPLNSKFRLIKKVKIVLLTASVLRRILHIRNGLWVSED</sequence>
<evidence type="ECO:0000313" key="2">
    <source>
        <dbReference type="Proteomes" id="UP000324222"/>
    </source>
</evidence>
<proteinExistence type="predicted"/>